<feature type="transmembrane region" description="Helical" evidence="10">
    <location>
        <begin position="170"/>
        <end position="194"/>
    </location>
</feature>
<keyword evidence="7" id="KW-0449">Lipoprotein</keyword>
<keyword evidence="8 10" id="KW-0012">Acyltransferase</keyword>
<dbReference type="InterPro" id="IPR039859">
    <property type="entry name" value="PFA4/ZDH16/20/ERF2-like"/>
</dbReference>
<sequence length="343" mass="38956">MSSNVGMAVANGALPIIAYGLLIYTWYIYVFRVCQPLLLNQDQAAMGGIFIFITTALWWFSLISYLRILLSHPGKPAQSTHTYQISPTIYSPSLFDISTMTTQPLSLRDEIPLPLLSLSRADGGLRYCTICCCYKPDRTHHCKECNSCVLKMDHHCPWIIGCVGHGNYKFFFLFVLYTGLYGVWCLCSALPLVVNAVQYKDFLLDPQWIALLILAFIFGFTIFGFAASHCYYIMRNETTIEHINDRPYEVRVDFDPSGTNYEIVSVQCTDMLWDNGISLNWRATMGSNPLGWFVPLWGGMGDGSVHPYNPTVYYTVVERAKCQRMMLNPHSLCEQDALVMLED</sequence>
<evidence type="ECO:0000256" key="8">
    <source>
        <dbReference type="ARBA" id="ARBA00023315"/>
    </source>
</evidence>
<feature type="transmembrane region" description="Helical" evidence="10">
    <location>
        <begin position="206"/>
        <end position="227"/>
    </location>
</feature>
<dbReference type="Proteomes" id="UP001448207">
    <property type="component" value="Unassembled WGS sequence"/>
</dbReference>
<evidence type="ECO:0000313" key="12">
    <source>
        <dbReference type="EMBL" id="KAL0097945.1"/>
    </source>
</evidence>
<keyword evidence="2 10" id="KW-0808">Transferase</keyword>
<evidence type="ECO:0000256" key="7">
    <source>
        <dbReference type="ARBA" id="ARBA00023288"/>
    </source>
</evidence>
<keyword evidence="3 10" id="KW-0812">Transmembrane</keyword>
<keyword evidence="6" id="KW-0564">Palmitate</keyword>
<protein>
    <recommendedName>
        <fullName evidence="10">Palmitoyltransferase</fullName>
        <ecNumber evidence="10">2.3.1.225</ecNumber>
    </recommendedName>
</protein>
<comment type="domain">
    <text evidence="10">The DHHC domain is required for palmitoyltransferase activity.</text>
</comment>
<keyword evidence="5 10" id="KW-0472">Membrane</keyword>
<evidence type="ECO:0000256" key="2">
    <source>
        <dbReference type="ARBA" id="ARBA00022679"/>
    </source>
</evidence>
<comment type="caution">
    <text evidence="12">The sequence shown here is derived from an EMBL/GenBank/DDBJ whole genome shotgun (WGS) entry which is preliminary data.</text>
</comment>
<evidence type="ECO:0000259" key="11">
    <source>
        <dbReference type="Pfam" id="PF01529"/>
    </source>
</evidence>
<evidence type="ECO:0000256" key="4">
    <source>
        <dbReference type="ARBA" id="ARBA00022989"/>
    </source>
</evidence>
<gene>
    <name evidence="12" type="ORF">J3Q64DRAFT_1715991</name>
</gene>
<feature type="domain" description="Palmitoyltransferase DHHC" evidence="11">
    <location>
        <begin position="125"/>
        <end position="245"/>
    </location>
</feature>
<evidence type="ECO:0000313" key="13">
    <source>
        <dbReference type="Proteomes" id="UP001448207"/>
    </source>
</evidence>
<feature type="transmembrane region" description="Helical" evidence="10">
    <location>
        <begin position="12"/>
        <end position="29"/>
    </location>
</feature>
<reference evidence="12 13" key="1">
    <citation type="submission" date="2024-04" db="EMBL/GenBank/DDBJ databases">
        <title>Symmetric and asymmetric DNA N6-adenine methylation regulates different biological responses in Mucorales.</title>
        <authorList>
            <consortium name="Lawrence Berkeley National Laboratory"/>
            <person name="Lax C."/>
            <person name="Mondo S.J."/>
            <person name="Osorio-Concepcion M."/>
            <person name="Muszewska A."/>
            <person name="Corrochano-Luque M."/>
            <person name="Gutierrez G."/>
            <person name="Riley R."/>
            <person name="Lipzen A."/>
            <person name="Guo J."/>
            <person name="Hundley H."/>
            <person name="Amirebrahimi M."/>
            <person name="Ng V."/>
            <person name="Lorenzo-Gutierrez D."/>
            <person name="Binder U."/>
            <person name="Yang J."/>
            <person name="Song Y."/>
            <person name="Canovas D."/>
            <person name="Navarro E."/>
            <person name="Freitag M."/>
            <person name="Gabaldon T."/>
            <person name="Grigoriev I.V."/>
            <person name="Corrochano L.M."/>
            <person name="Nicolas F.E."/>
            <person name="Garre V."/>
        </authorList>
    </citation>
    <scope>NUCLEOTIDE SEQUENCE [LARGE SCALE GENOMIC DNA]</scope>
    <source>
        <strain evidence="12 13">L51</strain>
    </source>
</reference>
<dbReference type="EC" id="2.3.1.225" evidence="10"/>
<evidence type="ECO:0000256" key="6">
    <source>
        <dbReference type="ARBA" id="ARBA00023139"/>
    </source>
</evidence>
<evidence type="ECO:0000256" key="5">
    <source>
        <dbReference type="ARBA" id="ARBA00023136"/>
    </source>
</evidence>
<organism evidence="12 13">
    <name type="scientific">Phycomyces blakesleeanus</name>
    <dbReference type="NCBI Taxonomy" id="4837"/>
    <lineage>
        <taxon>Eukaryota</taxon>
        <taxon>Fungi</taxon>
        <taxon>Fungi incertae sedis</taxon>
        <taxon>Mucoromycota</taxon>
        <taxon>Mucoromycotina</taxon>
        <taxon>Mucoromycetes</taxon>
        <taxon>Mucorales</taxon>
        <taxon>Phycomycetaceae</taxon>
        <taxon>Phycomyces</taxon>
    </lineage>
</organism>
<accession>A0ABR3BK54</accession>
<comment type="catalytic activity">
    <reaction evidence="9 10">
        <text>L-cysteinyl-[protein] + hexadecanoyl-CoA = S-hexadecanoyl-L-cysteinyl-[protein] + CoA</text>
        <dbReference type="Rhea" id="RHEA:36683"/>
        <dbReference type="Rhea" id="RHEA-COMP:10131"/>
        <dbReference type="Rhea" id="RHEA-COMP:11032"/>
        <dbReference type="ChEBI" id="CHEBI:29950"/>
        <dbReference type="ChEBI" id="CHEBI:57287"/>
        <dbReference type="ChEBI" id="CHEBI:57379"/>
        <dbReference type="ChEBI" id="CHEBI:74151"/>
        <dbReference type="EC" id="2.3.1.225"/>
    </reaction>
</comment>
<comment type="similarity">
    <text evidence="10">Belongs to the DHHC palmitoyltransferase family.</text>
</comment>
<comment type="subcellular location">
    <subcellularLocation>
        <location evidence="1">Membrane</location>
        <topology evidence="1">Multi-pass membrane protein</topology>
    </subcellularLocation>
</comment>
<evidence type="ECO:0000256" key="9">
    <source>
        <dbReference type="ARBA" id="ARBA00048048"/>
    </source>
</evidence>
<evidence type="ECO:0000256" key="3">
    <source>
        <dbReference type="ARBA" id="ARBA00022692"/>
    </source>
</evidence>
<feature type="transmembrane region" description="Helical" evidence="10">
    <location>
        <begin position="49"/>
        <end position="70"/>
    </location>
</feature>
<dbReference type="PANTHER" id="PTHR12246">
    <property type="entry name" value="PALMITOYLTRANSFERASE ZDHHC16"/>
    <property type="match status" value="1"/>
</dbReference>
<dbReference type="PROSITE" id="PS50216">
    <property type="entry name" value="DHHC"/>
    <property type="match status" value="1"/>
</dbReference>
<dbReference type="InterPro" id="IPR001594">
    <property type="entry name" value="Palmitoyltrfase_DHHC"/>
</dbReference>
<name>A0ABR3BK54_PHYBL</name>
<keyword evidence="4 10" id="KW-1133">Transmembrane helix</keyword>
<evidence type="ECO:0000256" key="10">
    <source>
        <dbReference type="RuleBase" id="RU079119"/>
    </source>
</evidence>
<evidence type="ECO:0000256" key="1">
    <source>
        <dbReference type="ARBA" id="ARBA00004141"/>
    </source>
</evidence>
<keyword evidence="13" id="KW-1185">Reference proteome</keyword>
<dbReference type="Pfam" id="PF01529">
    <property type="entry name" value="DHHC"/>
    <property type="match status" value="1"/>
</dbReference>
<dbReference type="EMBL" id="JBCLYO010000001">
    <property type="protein sequence ID" value="KAL0097945.1"/>
    <property type="molecule type" value="Genomic_DNA"/>
</dbReference>
<proteinExistence type="inferred from homology"/>